<evidence type="ECO:0000256" key="1">
    <source>
        <dbReference type="SAM" id="MobiDB-lite"/>
    </source>
</evidence>
<accession>A0A314XZ72</accession>
<dbReference type="OrthoDB" id="8016586at2759"/>
<sequence>MIGHFLAEFSISYKPVKHGSSPGVGATHSSRGRAIRTHESLKKQNNENKARRGPNLHNNTISVINSALSY</sequence>
<reference evidence="2 3" key="1">
    <citation type="submission" date="2018-02" db="EMBL/GenBank/DDBJ databases">
        <title>Draft genome of wild Prunus yedoensis var. nudiflora.</title>
        <authorList>
            <person name="Baek S."/>
            <person name="Kim J.-H."/>
            <person name="Choi K."/>
            <person name="Kim G.-B."/>
            <person name="Cho A."/>
            <person name="Jang H."/>
            <person name="Shin C.-H."/>
            <person name="Yu H.-J."/>
            <person name="Mun J.-H."/>
        </authorList>
    </citation>
    <scope>NUCLEOTIDE SEQUENCE [LARGE SCALE GENOMIC DNA]</scope>
    <source>
        <strain evidence="3">cv. Jeju island</strain>
        <tissue evidence="2">Leaf</tissue>
    </source>
</reference>
<dbReference type="AlphaFoldDB" id="A0A314XZ72"/>
<evidence type="ECO:0000313" key="2">
    <source>
        <dbReference type="EMBL" id="PQP96753.1"/>
    </source>
</evidence>
<gene>
    <name evidence="2" type="ORF">Pyn_08102</name>
</gene>
<dbReference type="EMBL" id="PJQY01002061">
    <property type="protein sequence ID" value="PQP96753.1"/>
    <property type="molecule type" value="Genomic_DNA"/>
</dbReference>
<organism evidence="2 3">
    <name type="scientific">Prunus yedoensis var. nudiflora</name>
    <dbReference type="NCBI Taxonomy" id="2094558"/>
    <lineage>
        <taxon>Eukaryota</taxon>
        <taxon>Viridiplantae</taxon>
        <taxon>Streptophyta</taxon>
        <taxon>Embryophyta</taxon>
        <taxon>Tracheophyta</taxon>
        <taxon>Spermatophyta</taxon>
        <taxon>Magnoliopsida</taxon>
        <taxon>eudicotyledons</taxon>
        <taxon>Gunneridae</taxon>
        <taxon>Pentapetalae</taxon>
        <taxon>rosids</taxon>
        <taxon>fabids</taxon>
        <taxon>Rosales</taxon>
        <taxon>Rosaceae</taxon>
        <taxon>Amygdaloideae</taxon>
        <taxon>Amygdaleae</taxon>
        <taxon>Prunus</taxon>
    </lineage>
</organism>
<dbReference type="STRING" id="2094558.A0A314XZ72"/>
<dbReference type="Proteomes" id="UP000250321">
    <property type="component" value="Unassembled WGS sequence"/>
</dbReference>
<protein>
    <submittedName>
        <fullName evidence="2">Uncharacterized protein</fullName>
    </submittedName>
</protein>
<feature type="region of interest" description="Disordered" evidence="1">
    <location>
        <begin position="17"/>
        <end position="57"/>
    </location>
</feature>
<proteinExistence type="predicted"/>
<evidence type="ECO:0000313" key="3">
    <source>
        <dbReference type="Proteomes" id="UP000250321"/>
    </source>
</evidence>
<name>A0A314XZ72_PRUYE</name>
<keyword evidence="3" id="KW-1185">Reference proteome</keyword>
<comment type="caution">
    <text evidence="2">The sequence shown here is derived from an EMBL/GenBank/DDBJ whole genome shotgun (WGS) entry which is preliminary data.</text>
</comment>
<feature type="compositionally biased region" description="Basic and acidic residues" evidence="1">
    <location>
        <begin position="36"/>
        <end position="50"/>
    </location>
</feature>